<gene>
    <name evidence="2" type="ORF">RIdsm_03233</name>
</gene>
<feature type="compositionally biased region" description="Basic and acidic residues" evidence="1">
    <location>
        <begin position="135"/>
        <end position="150"/>
    </location>
</feature>
<reference evidence="2 3" key="1">
    <citation type="submission" date="2018-08" db="EMBL/GenBank/DDBJ databases">
        <title>Genetic Globetrotter - A new plasmid hitch-hiking vast phylogenetic and geographic distances.</title>
        <authorList>
            <person name="Vollmers J."/>
            <person name="Petersen J."/>
        </authorList>
    </citation>
    <scope>NUCLEOTIDE SEQUENCE [LARGE SCALE GENOMIC DNA]</scope>
    <source>
        <strain evidence="2 3">DSM 26383</strain>
    </source>
</reference>
<dbReference type="AlphaFoldDB" id="A0A5P3ADH6"/>
<evidence type="ECO:0000256" key="1">
    <source>
        <dbReference type="SAM" id="MobiDB-lite"/>
    </source>
</evidence>
<sequence>MTRYTYKVIPAPAKGRKAPGVKGAEARFAYGLEEAINEMAAQGWEYLRADILPSEERQGLTSTATIYRSVLVFRREARGTGSEERPVPSLTARRGPPTEEELAFTRRAPVVDAVAHDVVEEDVETPAEDPAVLEAEDRAANDDTPVRGDDTPDEPGDDAPAETDDPDTDEDQDETTEAPADDEEDSPRR</sequence>
<evidence type="ECO:0000313" key="3">
    <source>
        <dbReference type="Proteomes" id="UP000325785"/>
    </source>
</evidence>
<organism evidence="2 3">
    <name type="scientific">Roseovarius indicus</name>
    <dbReference type="NCBI Taxonomy" id="540747"/>
    <lineage>
        <taxon>Bacteria</taxon>
        <taxon>Pseudomonadati</taxon>
        <taxon>Pseudomonadota</taxon>
        <taxon>Alphaproteobacteria</taxon>
        <taxon>Rhodobacterales</taxon>
        <taxon>Roseobacteraceae</taxon>
        <taxon>Roseovarius</taxon>
    </lineage>
</organism>
<protein>
    <recommendedName>
        <fullName evidence="4">DUF4177 domain-containing protein</fullName>
    </recommendedName>
</protein>
<feature type="compositionally biased region" description="Acidic residues" evidence="1">
    <location>
        <begin position="151"/>
        <end position="189"/>
    </location>
</feature>
<evidence type="ECO:0008006" key="4">
    <source>
        <dbReference type="Google" id="ProtNLM"/>
    </source>
</evidence>
<dbReference type="EMBL" id="CP031598">
    <property type="protein sequence ID" value="QEW27417.1"/>
    <property type="molecule type" value="Genomic_DNA"/>
</dbReference>
<accession>A0A5P3ADH6</accession>
<evidence type="ECO:0000313" key="2">
    <source>
        <dbReference type="EMBL" id="QEW27417.1"/>
    </source>
</evidence>
<dbReference type="Proteomes" id="UP000325785">
    <property type="component" value="Chromosome"/>
</dbReference>
<name>A0A5P3ADH6_9RHOB</name>
<feature type="compositionally biased region" description="Basic and acidic residues" evidence="1">
    <location>
        <begin position="77"/>
        <end position="86"/>
    </location>
</feature>
<dbReference type="KEGG" id="rid:RIdsm_03233"/>
<dbReference type="RefSeq" id="WP_236553363.1">
    <property type="nucleotide sequence ID" value="NZ_CP031598.1"/>
</dbReference>
<feature type="region of interest" description="Disordered" evidence="1">
    <location>
        <begin position="77"/>
        <end position="189"/>
    </location>
</feature>
<proteinExistence type="predicted"/>